<evidence type="ECO:0000313" key="3">
    <source>
        <dbReference type="EMBL" id="MBV7392278.1"/>
    </source>
</evidence>
<reference evidence="3 4" key="1">
    <citation type="submission" date="2021-06" db="EMBL/GenBank/DDBJ databases">
        <title>Enterococcus alishanensis sp. nov., a novel lactic acid bacterium isolated from fresh coffee beans.</title>
        <authorList>
            <person name="Chen Y.-S."/>
        </authorList>
    </citation>
    <scope>NUCLEOTIDE SEQUENCE [LARGE SCALE GENOMIC DNA]</scope>
    <source>
        <strain evidence="3 4">ALS3</strain>
    </source>
</reference>
<evidence type="ECO:0000259" key="2">
    <source>
        <dbReference type="Pfam" id="PF13731"/>
    </source>
</evidence>
<gene>
    <name evidence="3" type="ORF">KUA55_16465</name>
</gene>
<evidence type="ECO:0000256" key="1">
    <source>
        <dbReference type="SAM" id="SignalP"/>
    </source>
</evidence>
<feature type="chain" id="PRO_5047330712" evidence="1">
    <location>
        <begin position="28"/>
        <end position="226"/>
    </location>
</feature>
<name>A0ABS6THC2_9ENTE</name>
<protein>
    <submittedName>
        <fullName evidence="3">WxL domain-containing protein</fullName>
    </submittedName>
</protein>
<feature type="domain" description="WxL" evidence="2">
    <location>
        <begin position="59"/>
        <end position="224"/>
    </location>
</feature>
<organism evidence="3 4">
    <name type="scientific">Enterococcus alishanensis</name>
    <dbReference type="NCBI Taxonomy" id="1303817"/>
    <lineage>
        <taxon>Bacteria</taxon>
        <taxon>Bacillati</taxon>
        <taxon>Bacillota</taxon>
        <taxon>Bacilli</taxon>
        <taxon>Lactobacillales</taxon>
        <taxon>Enterococcaceae</taxon>
        <taxon>Enterococcus</taxon>
    </lineage>
</organism>
<accession>A0ABS6THC2</accession>
<proteinExistence type="predicted"/>
<dbReference type="Pfam" id="PF13731">
    <property type="entry name" value="WxL"/>
    <property type="match status" value="1"/>
</dbReference>
<sequence>MKRKVLAGLLASVSVLGLGLSGTTALAATQERSSDATIGFAEPEIPGTLQFRHIPVTNAFDFGANNAAPTGSNGVFNKSDSAYIVIQEGRDEVVGNQWALSANLSQITNVATSSDILSGAQLLFTGTSRDYNDLTGDGMTPPTANGAISNQSNSTAIATTPNVTLNQASGSQSFPVELLRDGTSGASSTEGYSALEMSNIRLNVIADTANAGQYKGTITWSLNDLV</sequence>
<feature type="signal peptide" evidence="1">
    <location>
        <begin position="1"/>
        <end position="27"/>
    </location>
</feature>
<comment type="caution">
    <text evidence="3">The sequence shown here is derived from an EMBL/GenBank/DDBJ whole genome shotgun (WGS) entry which is preliminary data.</text>
</comment>
<evidence type="ECO:0000313" key="4">
    <source>
        <dbReference type="Proteomes" id="UP000774130"/>
    </source>
</evidence>
<keyword evidence="1" id="KW-0732">Signal</keyword>
<dbReference type="InterPro" id="IPR027994">
    <property type="entry name" value="WxL_dom"/>
</dbReference>
<dbReference type="EMBL" id="JAHUZB010000009">
    <property type="protein sequence ID" value="MBV7392278.1"/>
    <property type="molecule type" value="Genomic_DNA"/>
</dbReference>
<keyword evidence="4" id="KW-1185">Reference proteome</keyword>
<dbReference type="Proteomes" id="UP000774130">
    <property type="component" value="Unassembled WGS sequence"/>
</dbReference>
<dbReference type="RefSeq" id="WP_218327490.1">
    <property type="nucleotide sequence ID" value="NZ_JAHUZB010000009.1"/>
</dbReference>